<dbReference type="OrthoDB" id="65569at2759"/>
<dbReference type="GO" id="GO:0005975">
    <property type="term" value="P:carbohydrate metabolic process"/>
    <property type="evidence" value="ECO:0007669"/>
    <property type="project" value="InterPro"/>
</dbReference>
<dbReference type="GO" id="GO:0019137">
    <property type="term" value="F:thioglucosidase activity"/>
    <property type="evidence" value="ECO:0007669"/>
    <property type="project" value="UniProtKB-EC"/>
</dbReference>
<name>A0A8X8ARG3_BRACI</name>
<dbReference type="EC" id="3.2.1.147" evidence="4"/>
<dbReference type="InterPro" id="IPR017853">
    <property type="entry name" value="GH"/>
</dbReference>
<keyword evidence="10" id="KW-1185">Reference proteome</keyword>
<reference evidence="9 10" key="1">
    <citation type="submission" date="2020-02" db="EMBL/GenBank/DDBJ databases">
        <authorList>
            <person name="Ma Q."/>
            <person name="Huang Y."/>
            <person name="Song X."/>
            <person name="Pei D."/>
        </authorList>
    </citation>
    <scope>NUCLEOTIDE SEQUENCE [LARGE SCALE GENOMIC DNA]</scope>
    <source>
        <strain evidence="9">Sxm20200214</strain>
        <tissue evidence="9">Leaf</tissue>
    </source>
</reference>
<protein>
    <recommendedName>
        <fullName evidence="4">thioglucosidase</fullName>
        <ecNumber evidence="4">3.2.1.147</ecNumber>
    </recommendedName>
    <alternativeName>
        <fullName evidence="6">Sinigrinase</fullName>
    </alternativeName>
    <alternativeName>
        <fullName evidence="7">Thioglucosidase</fullName>
    </alternativeName>
</protein>
<evidence type="ECO:0000313" key="9">
    <source>
        <dbReference type="EMBL" id="KAG2308547.1"/>
    </source>
</evidence>
<comment type="function">
    <text evidence="1">Degradation of glucosinolates (glucose residue linked by a thioglucoside bound to an amino acid derivative) to glucose, sulfate and any of the products: thiocyanates, isothiocyanates, nitriles, epithionitriles or oxazolidine-2-thiones.</text>
</comment>
<dbReference type="Proteomes" id="UP000886595">
    <property type="component" value="Unassembled WGS sequence"/>
</dbReference>
<dbReference type="Gene3D" id="3.20.20.80">
    <property type="entry name" value="Glycosidases"/>
    <property type="match status" value="1"/>
</dbReference>
<evidence type="ECO:0000256" key="6">
    <source>
        <dbReference type="ARBA" id="ARBA00032643"/>
    </source>
</evidence>
<comment type="catalytic activity">
    <reaction evidence="8">
        <text>a thioglucoside + H2O = a sugar + a thiol.</text>
        <dbReference type="EC" id="3.2.1.147"/>
    </reaction>
</comment>
<evidence type="ECO:0000256" key="5">
    <source>
        <dbReference type="ARBA" id="ARBA00022554"/>
    </source>
</evidence>
<dbReference type="InterPro" id="IPR001360">
    <property type="entry name" value="Glyco_hydro_1"/>
</dbReference>
<accession>A0A8X8ARG3</accession>
<dbReference type="Pfam" id="PF00232">
    <property type="entry name" value="Glyco_hydro_1"/>
    <property type="match status" value="1"/>
</dbReference>
<dbReference type="AlphaFoldDB" id="A0A8X8ARG3"/>
<sequence length="97" mass="11171">MSLDVPCSTENVTLFSDPCASVTGRLLHRPSCISWILIYPKGIRDLLLYAKYKFKDEVMYITENGRDEFNTGKIFLNDSDIIDFYARHLEMVEDAIS</sequence>
<evidence type="ECO:0000256" key="7">
    <source>
        <dbReference type="ARBA" id="ARBA00032797"/>
    </source>
</evidence>
<gene>
    <name evidence="9" type="ORF">Bca52824_028295</name>
</gene>
<evidence type="ECO:0000313" key="10">
    <source>
        <dbReference type="Proteomes" id="UP000886595"/>
    </source>
</evidence>
<comment type="caution">
    <text evidence="9">The sequence shown here is derived from an EMBL/GenBank/DDBJ whole genome shotgun (WGS) entry which is preliminary data.</text>
</comment>
<dbReference type="GO" id="GO:0005773">
    <property type="term" value="C:vacuole"/>
    <property type="evidence" value="ECO:0007669"/>
    <property type="project" value="UniProtKB-SubCell"/>
</dbReference>
<proteinExistence type="inferred from homology"/>
<organism evidence="9 10">
    <name type="scientific">Brassica carinata</name>
    <name type="common">Ethiopian mustard</name>
    <name type="synonym">Abyssinian cabbage</name>
    <dbReference type="NCBI Taxonomy" id="52824"/>
    <lineage>
        <taxon>Eukaryota</taxon>
        <taxon>Viridiplantae</taxon>
        <taxon>Streptophyta</taxon>
        <taxon>Embryophyta</taxon>
        <taxon>Tracheophyta</taxon>
        <taxon>Spermatophyta</taxon>
        <taxon>Magnoliopsida</taxon>
        <taxon>eudicotyledons</taxon>
        <taxon>Gunneridae</taxon>
        <taxon>Pentapetalae</taxon>
        <taxon>rosids</taxon>
        <taxon>malvids</taxon>
        <taxon>Brassicales</taxon>
        <taxon>Brassicaceae</taxon>
        <taxon>Brassiceae</taxon>
        <taxon>Brassica</taxon>
    </lineage>
</organism>
<comment type="similarity">
    <text evidence="3">Belongs to the glycosyl hydrolase 1 family.</text>
</comment>
<evidence type="ECO:0000256" key="2">
    <source>
        <dbReference type="ARBA" id="ARBA00004116"/>
    </source>
</evidence>
<dbReference type="SUPFAM" id="SSF51445">
    <property type="entry name" value="(Trans)glycosidases"/>
    <property type="match status" value="1"/>
</dbReference>
<evidence type="ECO:0000256" key="1">
    <source>
        <dbReference type="ARBA" id="ARBA00003014"/>
    </source>
</evidence>
<evidence type="ECO:0000256" key="8">
    <source>
        <dbReference type="ARBA" id="ARBA00034026"/>
    </source>
</evidence>
<evidence type="ECO:0000256" key="4">
    <source>
        <dbReference type="ARBA" id="ARBA00012250"/>
    </source>
</evidence>
<evidence type="ECO:0000256" key="3">
    <source>
        <dbReference type="ARBA" id="ARBA00010838"/>
    </source>
</evidence>
<keyword evidence="5" id="KW-0926">Vacuole</keyword>
<comment type="subcellular location">
    <subcellularLocation>
        <location evidence="2">Vacuole</location>
    </subcellularLocation>
</comment>
<dbReference type="EMBL" id="JAAMPC010000006">
    <property type="protein sequence ID" value="KAG2308547.1"/>
    <property type="molecule type" value="Genomic_DNA"/>
</dbReference>